<dbReference type="EMBL" id="JANRHA010000001">
    <property type="protein sequence ID" value="MDG3013560.1"/>
    <property type="molecule type" value="Genomic_DNA"/>
</dbReference>
<comment type="caution">
    <text evidence="1">The sequence shown here is derived from an EMBL/GenBank/DDBJ whole genome shotgun (WGS) entry which is preliminary data.</text>
</comment>
<name>A0A9X4LWD9_9ACTN</name>
<evidence type="ECO:0000313" key="2">
    <source>
        <dbReference type="Proteomes" id="UP001152755"/>
    </source>
</evidence>
<sequence length="188" mass="20169">MVPCVDIEKREKCRLVTGVVTITEKEGQMGGTGSGRPGRPNHLKVLEGAPESTINRHEPTPSAAALKAPSGMRPKARAVWRRLAPDLEDKGVLTAWDVDAFSVVCEAIALRTECIKKIHDPEDDEGGLTARGAAGGIIPNPLFKVVRDCNNDIARFGARFGLTPSDRARLVIAGDDAPRELGAERLLS</sequence>
<gene>
    <name evidence="1" type="ORF">NVS88_03190</name>
</gene>
<dbReference type="InterPro" id="IPR006448">
    <property type="entry name" value="Phage_term_ssu_P27"/>
</dbReference>
<dbReference type="NCBIfam" id="TIGR01558">
    <property type="entry name" value="sm_term_P27"/>
    <property type="match status" value="1"/>
</dbReference>
<keyword evidence="2" id="KW-1185">Reference proteome</keyword>
<dbReference type="Pfam" id="PF05119">
    <property type="entry name" value="Terminase_4"/>
    <property type="match status" value="1"/>
</dbReference>
<dbReference type="AlphaFoldDB" id="A0A9X4LWD9"/>
<evidence type="ECO:0000313" key="1">
    <source>
        <dbReference type="EMBL" id="MDG3013560.1"/>
    </source>
</evidence>
<dbReference type="Proteomes" id="UP001152755">
    <property type="component" value="Unassembled WGS sequence"/>
</dbReference>
<reference evidence="1" key="1">
    <citation type="submission" date="2022-08" db="EMBL/GenBank/DDBJ databases">
        <title>Genome analysis of Corynebacteriales strain.</title>
        <authorList>
            <person name="Lee S.D."/>
        </authorList>
    </citation>
    <scope>NUCLEOTIDE SEQUENCE</scope>
    <source>
        <strain evidence="1">D3-21</strain>
    </source>
</reference>
<accession>A0A9X4LWD9</accession>
<dbReference type="RefSeq" id="WP_332519144.1">
    <property type="nucleotide sequence ID" value="NZ_JANRHA010000001.1"/>
</dbReference>
<proteinExistence type="predicted"/>
<protein>
    <submittedName>
        <fullName evidence="1">Phage terminase small subunit P27 family</fullName>
    </submittedName>
</protein>
<organism evidence="1 2">
    <name type="scientific">Speluncibacter jeojiensis</name>
    <dbReference type="NCBI Taxonomy" id="2710754"/>
    <lineage>
        <taxon>Bacteria</taxon>
        <taxon>Bacillati</taxon>
        <taxon>Actinomycetota</taxon>
        <taxon>Actinomycetes</taxon>
        <taxon>Mycobacteriales</taxon>
        <taxon>Speluncibacteraceae</taxon>
        <taxon>Speluncibacter</taxon>
    </lineage>
</organism>